<dbReference type="GO" id="GO:0005739">
    <property type="term" value="C:mitochondrion"/>
    <property type="evidence" value="ECO:0007669"/>
    <property type="project" value="TreeGrafter"/>
</dbReference>
<dbReference type="PANTHER" id="PTHR21193:SF3">
    <property type="entry name" value="OXIDOREDUCTASE-LIKE DOMAIN-CONTAINING PROTEIN 1"/>
    <property type="match status" value="1"/>
</dbReference>
<dbReference type="Proteomes" id="UP000320333">
    <property type="component" value="Unassembled WGS sequence"/>
</dbReference>
<dbReference type="OrthoDB" id="10064411at2759"/>
<reference evidence="3 4" key="1">
    <citation type="journal article" date="2019" name="Sci. Rep.">
        <title>Comparative genomics of chytrid fungi reveal insights into the obligate biotrophic and pathogenic lifestyle of Synchytrium endobioticum.</title>
        <authorList>
            <person name="van de Vossenberg B.T.L.H."/>
            <person name="Warris S."/>
            <person name="Nguyen H.D.T."/>
            <person name="van Gent-Pelzer M.P.E."/>
            <person name="Joly D.L."/>
            <person name="van de Geest H.C."/>
            <person name="Bonants P.J.M."/>
            <person name="Smith D.S."/>
            <person name="Levesque C.A."/>
            <person name="van der Lee T.A.J."/>
        </authorList>
    </citation>
    <scope>NUCLEOTIDE SEQUENCE [LARGE SCALE GENOMIC DNA]</scope>
    <source>
        <strain evidence="3 4">CBS 675.73</strain>
    </source>
</reference>
<accession>A0A507EPP3</accession>
<name>A0A507EPP3_9FUNG</name>
<dbReference type="EMBL" id="QEAP01000507">
    <property type="protein sequence ID" value="TPX65148.1"/>
    <property type="molecule type" value="Genomic_DNA"/>
</dbReference>
<dbReference type="PANTHER" id="PTHR21193">
    <property type="entry name" value="OXIDOREDUCTASE-LIKE DOMAIN-CONTAINING PROTEIN 1"/>
    <property type="match status" value="1"/>
</dbReference>
<feature type="region of interest" description="Disordered" evidence="1">
    <location>
        <begin position="1"/>
        <end position="29"/>
    </location>
</feature>
<evidence type="ECO:0000256" key="1">
    <source>
        <dbReference type="SAM" id="MobiDB-lite"/>
    </source>
</evidence>
<evidence type="ECO:0000313" key="4">
    <source>
        <dbReference type="Proteomes" id="UP000320333"/>
    </source>
</evidence>
<feature type="compositionally biased region" description="Low complexity" evidence="1">
    <location>
        <begin position="1"/>
        <end position="22"/>
    </location>
</feature>
<feature type="domain" description="Oxidoreductase-like" evidence="2">
    <location>
        <begin position="23"/>
        <end position="60"/>
    </location>
</feature>
<evidence type="ECO:0000259" key="2">
    <source>
        <dbReference type="Pfam" id="PF09791"/>
    </source>
</evidence>
<dbReference type="Pfam" id="PF09791">
    <property type="entry name" value="Oxidored-like"/>
    <property type="match status" value="1"/>
</dbReference>
<dbReference type="InterPro" id="IPR039251">
    <property type="entry name" value="OXLD1"/>
</dbReference>
<gene>
    <name evidence="3" type="ORF">CcCBS67573_g08218</name>
</gene>
<evidence type="ECO:0000313" key="3">
    <source>
        <dbReference type="EMBL" id="TPX65148.1"/>
    </source>
</evidence>
<proteinExistence type="predicted"/>
<keyword evidence="4" id="KW-1185">Reference proteome</keyword>
<dbReference type="STRING" id="246404.A0A507EPP3"/>
<dbReference type="AlphaFoldDB" id="A0A507EPP3"/>
<organism evidence="3 4">
    <name type="scientific">Chytriomyces confervae</name>
    <dbReference type="NCBI Taxonomy" id="246404"/>
    <lineage>
        <taxon>Eukaryota</taxon>
        <taxon>Fungi</taxon>
        <taxon>Fungi incertae sedis</taxon>
        <taxon>Chytridiomycota</taxon>
        <taxon>Chytridiomycota incertae sedis</taxon>
        <taxon>Chytridiomycetes</taxon>
        <taxon>Chytridiales</taxon>
        <taxon>Chytriomycetaceae</taxon>
        <taxon>Chytriomyces</taxon>
    </lineage>
</organism>
<dbReference type="InterPro" id="IPR019180">
    <property type="entry name" value="Oxidoreductase-like_N"/>
</dbReference>
<protein>
    <recommendedName>
        <fullName evidence="2">Oxidoreductase-like domain-containing protein</fullName>
    </recommendedName>
</protein>
<comment type="caution">
    <text evidence="3">The sequence shown here is derived from an EMBL/GenBank/DDBJ whole genome shotgun (WGS) entry which is preliminary data.</text>
</comment>
<sequence length="89" mass="9361">MARSLSSAPASITTPPSKAATAEKPVAPGPEDCCMGGCKVCVWDLYGEEVDKYNRAAAEAGVAGMDADSIDPSVRAFRDLERKLANKDQ</sequence>